<dbReference type="GO" id="GO:0071949">
    <property type="term" value="F:FAD binding"/>
    <property type="evidence" value="ECO:0007669"/>
    <property type="project" value="TreeGrafter"/>
</dbReference>
<feature type="domain" description="FAD/NAD(P)-binding" evidence="1">
    <location>
        <begin position="54"/>
        <end position="168"/>
    </location>
</feature>
<dbReference type="Pfam" id="PF07992">
    <property type="entry name" value="Pyr_redox_2"/>
    <property type="match status" value="1"/>
</dbReference>
<dbReference type="GO" id="GO:0070224">
    <property type="term" value="F:sulfide:quinone oxidoreductase activity"/>
    <property type="evidence" value="ECO:0007669"/>
    <property type="project" value="TreeGrafter"/>
</dbReference>
<dbReference type="InterPro" id="IPR023753">
    <property type="entry name" value="FAD/NAD-binding_dom"/>
</dbReference>
<organism evidence="2 3">
    <name type="scientific">Sordaria brevicollis</name>
    <dbReference type="NCBI Taxonomy" id="83679"/>
    <lineage>
        <taxon>Eukaryota</taxon>
        <taxon>Fungi</taxon>
        <taxon>Dikarya</taxon>
        <taxon>Ascomycota</taxon>
        <taxon>Pezizomycotina</taxon>
        <taxon>Sordariomycetes</taxon>
        <taxon>Sordariomycetidae</taxon>
        <taxon>Sordariales</taxon>
        <taxon>Sordariaceae</taxon>
        <taxon>Sordaria</taxon>
    </lineage>
</organism>
<reference evidence="2" key="1">
    <citation type="journal article" date="2023" name="Mol. Phylogenet. Evol.">
        <title>Genome-scale phylogeny and comparative genomics of the fungal order Sordariales.</title>
        <authorList>
            <person name="Hensen N."/>
            <person name="Bonometti L."/>
            <person name="Westerberg I."/>
            <person name="Brannstrom I.O."/>
            <person name="Guillou S."/>
            <person name="Cros-Aarteil S."/>
            <person name="Calhoun S."/>
            <person name="Haridas S."/>
            <person name="Kuo A."/>
            <person name="Mondo S."/>
            <person name="Pangilinan J."/>
            <person name="Riley R."/>
            <person name="LaButti K."/>
            <person name="Andreopoulos B."/>
            <person name="Lipzen A."/>
            <person name="Chen C."/>
            <person name="Yan M."/>
            <person name="Daum C."/>
            <person name="Ng V."/>
            <person name="Clum A."/>
            <person name="Steindorff A."/>
            <person name="Ohm R.A."/>
            <person name="Martin F."/>
            <person name="Silar P."/>
            <person name="Natvig D.O."/>
            <person name="Lalanne C."/>
            <person name="Gautier V."/>
            <person name="Ament-Velasquez S.L."/>
            <person name="Kruys A."/>
            <person name="Hutchinson M.I."/>
            <person name="Powell A.J."/>
            <person name="Barry K."/>
            <person name="Miller A.N."/>
            <person name="Grigoriev I.V."/>
            <person name="Debuchy R."/>
            <person name="Gladieux P."/>
            <person name="Hiltunen Thoren M."/>
            <person name="Johannesson H."/>
        </authorList>
    </citation>
    <scope>NUCLEOTIDE SEQUENCE</scope>
    <source>
        <strain evidence="2">FGSC 1904</strain>
    </source>
</reference>
<dbReference type="PANTHER" id="PTHR10632:SF2">
    <property type="entry name" value="SULFIDE:QUINONE OXIDOREDUCTASE, MITOCHONDRIAL"/>
    <property type="match status" value="1"/>
</dbReference>
<dbReference type="GO" id="GO:0070221">
    <property type="term" value="P:sulfide oxidation, using sulfide:quinone oxidoreductase"/>
    <property type="evidence" value="ECO:0007669"/>
    <property type="project" value="TreeGrafter"/>
</dbReference>
<evidence type="ECO:0000313" key="2">
    <source>
        <dbReference type="EMBL" id="KAK3402378.1"/>
    </source>
</evidence>
<sequence>MSTSLITKSALTAATRVAPLAPRAAAIAIPPLLRRGFASISSTPITSSTTRSHRIIVVGGGAAGLSISHQLLRSGQFSPSEIAVIDPATHHHYQPGWTLVGGGLKDPLSLRRDEASLINPKLKFYNTAVSTLSPDSNSVTLSNGDKLSYEHLVVVPGIEIVYDKIKGLPEALADGSSMVSTIYGANTVAKVFPTIERLKRGQAIFTQPAGVVKCAGAPQKVMWMALDHWKRAGLYNTSNPGEGAIKIAFATALPTMFGVPKYAARLEELRKERGVEGLFSHDLVEVNGDKAVFQHGEEKVTRQFDLLHVVPKMGPYKFVKDSAVADPAGFVEVNQATTQHVRYPNVWSAGDASSLPTSKTAAAITAQAPVLVENLLRTLEGKEVVGEYDGYTSCPLVTQYGKVMLAEFKYGGVPKETFGGLPVVGGALDQGTPRRMFYYLKKDFFPWVYYQAMVKGIWAGPKGWKF</sequence>
<comment type="caution">
    <text evidence="2">The sequence shown here is derived from an EMBL/GenBank/DDBJ whole genome shotgun (WGS) entry which is preliminary data.</text>
</comment>
<dbReference type="Proteomes" id="UP001281003">
    <property type="component" value="Unassembled WGS sequence"/>
</dbReference>
<reference evidence="2" key="2">
    <citation type="submission" date="2023-07" db="EMBL/GenBank/DDBJ databases">
        <authorList>
            <consortium name="Lawrence Berkeley National Laboratory"/>
            <person name="Haridas S."/>
            <person name="Hensen N."/>
            <person name="Bonometti L."/>
            <person name="Westerberg I."/>
            <person name="Brannstrom I.O."/>
            <person name="Guillou S."/>
            <person name="Cros-Aarteil S."/>
            <person name="Calhoun S."/>
            <person name="Kuo A."/>
            <person name="Mondo S."/>
            <person name="Pangilinan J."/>
            <person name="Riley R."/>
            <person name="LaButti K."/>
            <person name="Andreopoulos B."/>
            <person name="Lipzen A."/>
            <person name="Chen C."/>
            <person name="Yanf M."/>
            <person name="Daum C."/>
            <person name="Ng V."/>
            <person name="Clum A."/>
            <person name="Steindorff A."/>
            <person name="Ohm R."/>
            <person name="Martin F."/>
            <person name="Silar P."/>
            <person name="Natvig D."/>
            <person name="Lalanne C."/>
            <person name="Gautier V."/>
            <person name="Ament-velasquez S.L."/>
            <person name="Kruys A."/>
            <person name="Hutchinson M.I."/>
            <person name="Powell A.J."/>
            <person name="Barry K."/>
            <person name="Miller A.N."/>
            <person name="Grigoriev I.V."/>
            <person name="Debuchy R."/>
            <person name="Gladieux P."/>
            <person name="Thoren M.H."/>
            <person name="Johannesson H."/>
        </authorList>
    </citation>
    <scope>NUCLEOTIDE SEQUENCE</scope>
    <source>
        <strain evidence="2">FGSC 1904</strain>
    </source>
</reference>
<dbReference type="Gene3D" id="3.50.50.60">
    <property type="entry name" value="FAD/NAD(P)-binding domain"/>
    <property type="match status" value="2"/>
</dbReference>
<gene>
    <name evidence="2" type="ORF">B0T20DRAFT_137986</name>
</gene>
<proteinExistence type="predicted"/>
<keyword evidence="3" id="KW-1185">Reference proteome</keyword>
<dbReference type="PANTHER" id="PTHR10632">
    <property type="entry name" value="SULFIDE:QUINONE OXIDOREDUCTASE"/>
    <property type="match status" value="1"/>
</dbReference>
<dbReference type="EMBL" id="JAUTDP010000002">
    <property type="protein sequence ID" value="KAK3402378.1"/>
    <property type="molecule type" value="Genomic_DNA"/>
</dbReference>
<accession>A0AAE0PLY6</accession>
<dbReference type="FunFam" id="3.50.50.60:FF:000203">
    <property type="entry name" value="Related to sulfide:quinone oxidoreductase, mitochondrial"/>
    <property type="match status" value="1"/>
</dbReference>
<evidence type="ECO:0000313" key="3">
    <source>
        <dbReference type="Proteomes" id="UP001281003"/>
    </source>
</evidence>
<evidence type="ECO:0000259" key="1">
    <source>
        <dbReference type="Pfam" id="PF07992"/>
    </source>
</evidence>
<dbReference type="AlphaFoldDB" id="A0AAE0PLY6"/>
<dbReference type="InterPro" id="IPR036188">
    <property type="entry name" value="FAD/NAD-bd_sf"/>
</dbReference>
<dbReference type="InterPro" id="IPR015904">
    <property type="entry name" value="Sulphide_quinone_reductase"/>
</dbReference>
<protein>
    <recommendedName>
        <fullName evidence="1">FAD/NAD(P)-binding domain-containing protein</fullName>
    </recommendedName>
</protein>
<dbReference type="SUPFAM" id="SSF51905">
    <property type="entry name" value="FAD/NAD(P)-binding domain"/>
    <property type="match status" value="1"/>
</dbReference>
<name>A0AAE0PLY6_SORBR</name>
<dbReference type="GO" id="GO:0005739">
    <property type="term" value="C:mitochondrion"/>
    <property type="evidence" value="ECO:0007669"/>
    <property type="project" value="TreeGrafter"/>
</dbReference>